<name>A4S5X2_OSTLU</name>
<proteinExistence type="predicted"/>
<dbReference type="InterPro" id="IPR010378">
    <property type="entry name" value="TRAPPC13"/>
</dbReference>
<feature type="region of interest" description="Disordered" evidence="1">
    <location>
        <begin position="1"/>
        <end position="68"/>
    </location>
</feature>
<evidence type="ECO:0000259" key="2">
    <source>
        <dbReference type="Pfam" id="PF06159"/>
    </source>
</evidence>
<gene>
    <name evidence="4" type="ORF">OSTLU_88830</name>
</gene>
<feature type="domain" description="Trafficking protein particle complex subunit 13 middle" evidence="3">
    <location>
        <begin position="180"/>
        <end position="309"/>
    </location>
</feature>
<dbReference type="PANTHER" id="PTHR13134:SF3">
    <property type="entry name" value="TRAFFICKING PROTEIN PARTICLE COMPLEX SUBUNIT 13"/>
    <property type="match status" value="1"/>
</dbReference>
<evidence type="ECO:0000313" key="4">
    <source>
        <dbReference type="EMBL" id="ABO98977.1"/>
    </source>
</evidence>
<dbReference type="Gramene" id="ABO98977">
    <property type="protein sequence ID" value="ABO98977"/>
    <property type="gene ID" value="OSTLU_88830"/>
</dbReference>
<dbReference type="RefSeq" id="XP_001420684.1">
    <property type="nucleotide sequence ID" value="XM_001420647.1"/>
</dbReference>
<dbReference type="PANTHER" id="PTHR13134">
    <property type="entry name" value="TRAFFICKING PROTEIN PARTICLE COMPLEX SUBUNIT 13"/>
    <property type="match status" value="1"/>
</dbReference>
<sequence length="478" mass="50668">MRLRAPAYEHAGAREGRAIDDGDDGDDARATRGARASGADADADAGRNDDDDARRRRERETTSGELTLPQSFGAVALGERFSSFVTFGNFSEPTSGASGTAREIGIKVELQTETRRTTLRDGTKTPIETLRPGEKVDLIVTKDLKELGAHTLVCSATYYDAAGERKYSPQYFKFNVANPLSVRTKVRAAPRGRAFLEVCIENTTRYALLLDSARFDTVDGILAKDMTPEFGGAAATLHGVDDSPDAGLPSLGKRAVYRLDPSTGAAHYLFEITRANASEEPLTPQTQLGKLELRWRGAMGDPGRLQTQVITAGSAGSTAPSPVAAKMRQSIIVHPRPPDAEDVSTVYAETPFILRAAVEALAPIKADACVVRVKDVVSGVYIDGPRAVRVGALSPGQTVNVDIPCVALGLGVQTCPSLVLCDAVDDAARAAPAPLEVFSVIPPPSVVLDALKRVETIDVASPPVDVAPSLDAPIDSLL</sequence>
<dbReference type="eggNOG" id="KOG2625">
    <property type="taxonomic scope" value="Eukaryota"/>
</dbReference>
<dbReference type="STRING" id="436017.A4S5X2"/>
<dbReference type="HOGENOM" id="CLU_027041_0_0_1"/>
<dbReference type="Pfam" id="PF06159">
    <property type="entry name" value="TRAPPC13_N"/>
    <property type="match status" value="1"/>
</dbReference>
<dbReference type="InterPro" id="IPR055427">
    <property type="entry name" value="TRAPPC13_N"/>
</dbReference>
<dbReference type="KEGG" id="olu:OSTLU_88830"/>
<evidence type="ECO:0000256" key="1">
    <source>
        <dbReference type="SAM" id="MobiDB-lite"/>
    </source>
</evidence>
<dbReference type="EMBL" id="CP000592">
    <property type="protein sequence ID" value="ABO98977.1"/>
    <property type="molecule type" value="Genomic_DNA"/>
</dbReference>
<feature type="compositionally biased region" description="Basic and acidic residues" evidence="1">
    <location>
        <begin position="44"/>
        <end position="62"/>
    </location>
</feature>
<dbReference type="GeneID" id="5004885"/>
<dbReference type="GO" id="GO:1990072">
    <property type="term" value="C:TRAPPIII protein complex"/>
    <property type="evidence" value="ECO:0007669"/>
    <property type="project" value="TreeGrafter"/>
</dbReference>
<accession>A4S5X2</accession>
<protein>
    <submittedName>
        <fullName evidence="4">Uncharacterized protein</fullName>
    </submittedName>
</protein>
<feature type="domain" description="Trafficking protein particle complex subunit 13 N-terminal" evidence="2">
    <location>
        <begin position="50"/>
        <end position="176"/>
    </location>
</feature>
<dbReference type="AlphaFoldDB" id="A4S5X2"/>
<reference evidence="4 5" key="1">
    <citation type="journal article" date="2007" name="Proc. Natl. Acad. Sci. U.S.A.">
        <title>The tiny eukaryote Ostreococcus provides genomic insights into the paradox of plankton speciation.</title>
        <authorList>
            <person name="Palenik B."/>
            <person name="Grimwood J."/>
            <person name="Aerts A."/>
            <person name="Rouze P."/>
            <person name="Salamov A."/>
            <person name="Putnam N."/>
            <person name="Dupont C."/>
            <person name="Jorgensen R."/>
            <person name="Derelle E."/>
            <person name="Rombauts S."/>
            <person name="Zhou K."/>
            <person name="Otillar R."/>
            <person name="Merchant S.S."/>
            <person name="Podell S."/>
            <person name="Gaasterland T."/>
            <person name="Napoli C."/>
            <person name="Gendler K."/>
            <person name="Manuell A."/>
            <person name="Tai V."/>
            <person name="Vallon O."/>
            <person name="Piganeau G."/>
            <person name="Jancek S."/>
            <person name="Heijde M."/>
            <person name="Jabbari K."/>
            <person name="Bowler C."/>
            <person name="Lohr M."/>
            <person name="Robbens S."/>
            <person name="Werner G."/>
            <person name="Dubchak I."/>
            <person name="Pazour G.J."/>
            <person name="Ren Q."/>
            <person name="Paulsen I."/>
            <person name="Delwiche C."/>
            <person name="Schmutz J."/>
            <person name="Rokhsar D."/>
            <person name="Van de Peer Y."/>
            <person name="Moreau H."/>
            <person name="Grigoriev I.V."/>
        </authorList>
    </citation>
    <scope>NUCLEOTIDE SEQUENCE [LARGE SCALE GENOMIC DNA]</scope>
    <source>
        <strain evidence="4 5">CCE9901</strain>
    </source>
</reference>
<dbReference type="OrthoDB" id="566048at2759"/>
<evidence type="ECO:0000259" key="3">
    <source>
        <dbReference type="Pfam" id="PF23647"/>
    </source>
</evidence>
<feature type="compositionally biased region" description="Basic and acidic residues" evidence="1">
    <location>
        <begin position="11"/>
        <end position="20"/>
    </location>
</feature>
<keyword evidence="5" id="KW-1185">Reference proteome</keyword>
<dbReference type="Proteomes" id="UP000001568">
    <property type="component" value="Chromosome 12"/>
</dbReference>
<dbReference type="OMA" id="CIENTTR"/>
<dbReference type="Pfam" id="PF23647">
    <property type="entry name" value="TRAPPC13_M"/>
    <property type="match status" value="1"/>
</dbReference>
<evidence type="ECO:0000313" key="5">
    <source>
        <dbReference type="Proteomes" id="UP000001568"/>
    </source>
</evidence>
<feature type="compositionally biased region" description="Low complexity" evidence="1">
    <location>
        <begin position="31"/>
        <end position="40"/>
    </location>
</feature>
<dbReference type="InterPro" id="IPR055429">
    <property type="entry name" value="TRAPPC13_M"/>
</dbReference>
<organism evidence="4 5">
    <name type="scientific">Ostreococcus lucimarinus (strain CCE9901)</name>
    <dbReference type="NCBI Taxonomy" id="436017"/>
    <lineage>
        <taxon>Eukaryota</taxon>
        <taxon>Viridiplantae</taxon>
        <taxon>Chlorophyta</taxon>
        <taxon>Mamiellophyceae</taxon>
        <taxon>Mamiellales</taxon>
        <taxon>Bathycoccaceae</taxon>
        <taxon>Ostreococcus</taxon>
    </lineage>
</organism>